<dbReference type="Pfam" id="PF03975">
    <property type="entry name" value="CheD"/>
    <property type="match status" value="1"/>
</dbReference>
<comment type="caution">
    <text evidence="5">The sequence shown here is derived from an EMBL/GenBank/DDBJ whole genome shotgun (WGS) entry which is preliminary data.</text>
</comment>
<reference evidence="5" key="2">
    <citation type="submission" date="2013-03" db="EMBL/GenBank/DDBJ databases">
        <title>The Genome Sequence of Oribacterium sp. ACB1.</title>
        <authorList>
            <consortium name="The Broad Institute Genomics Platform"/>
            <consortium name="The Broad Institute Genome Sequencing Center for Infectious Disease"/>
            <person name="Earl A."/>
            <person name="Ward D."/>
            <person name="Feldgarden M."/>
            <person name="Gevers D."/>
            <person name="Sizova M."/>
            <person name="Hazen A."/>
            <person name="Epstein S."/>
            <person name="Walker B."/>
            <person name="Young S."/>
            <person name="Zeng Q."/>
            <person name="Gargeya S."/>
            <person name="Fitzgerald M."/>
            <person name="Haas B."/>
            <person name="Abouelleil A."/>
            <person name="Allen A.W."/>
            <person name="Alvarado L."/>
            <person name="Arachchi H.M."/>
            <person name="Berlin A.M."/>
            <person name="Chapman S.B."/>
            <person name="Gainer-Dewar J."/>
            <person name="Goldberg J."/>
            <person name="Griggs A."/>
            <person name="Gujja S."/>
            <person name="Hansen M."/>
            <person name="Howarth C."/>
            <person name="Imamovic A."/>
            <person name="Ireland A."/>
            <person name="Larimer J."/>
            <person name="McCowan C."/>
            <person name="Murphy C."/>
            <person name="Pearson M."/>
            <person name="Poon T.W."/>
            <person name="Priest M."/>
            <person name="Roberts A."/>
            <person name="Saif S."/>
            <person name="Shea T."/>
            <person name="Sisk P."/>
            <person name="Sykes S."/>
            <person name="Wortman J."/>
            <person name="Nusbaum C."/>
            <person name="Birren B."/>
        </authorList>
    </citation>
    <scope>NUCLEOTIDE SEQUENCE [LARGE SCALE GENOMIC DNA]</scope>
    <source>
        <strain evidence="5">ACB1</strain>
    </source>
</reference>
<keyword evidence="4" id="KW-1133">Transmembrane helix</keyword>
<gene>
    <name evidence="3" type="primary">cheD</name>
    <name evidence="5" type="ORF">HMPREF9625_00940</name>
</gene>
<dbReference type="PATRIC" id="fig|796943.3.peg.1357"/>
<evidence type="ECO:0000313" key="5">
    <source>
        <dbReference type="EMBL" id="EHL10744.1"/>
    </source>
</evidence>
<evidence type="ECO:0000313" key="6">
    <source>
        <dbReference type="Proteomes" id="UP000018461"/>
    </source>
</evidence>
<comment type="catalytic activity">
    <reaction evidence="3">
        <text>L-glutaminyl-[protein] + H2O = L-glutamyl-[protein] + NH4(+)</text>
        <dbReference type="Rhea" id="RHEA:16441"/>
        <dbReference type="Rhea" id="RHEA-COMP:10207"/>
        <dbReference type="Rhea" id="RHEA-COMP:10208"/>
        <dbReference type="ChEBI" id="CHEBI:15377"/>
        <dbReference type="ChEBI" id="CHEBI:28938"/>
        <dbReference type="ChEBI" id="CHEBI:29973"/>
        <dbReference type="ChEBI" id="CHEBI:30011"/>
        <dbReference type="EC" id="3.5.1.44"/>
    </reaction>
</comment>
<dbReference type="InterPro" id="IPR038592">
    <property type="entry name" value="CheD-like_sf"/>
</dbReference>
<comment type="similarity">
    <text evidence="3">Belongs to the CheD family.</text>
</comment>
<comment type="function">
    <text evidence="3">Probably deamidates glutamine residues to glutamate on methyl-accepting chemotaxis receptors (MCPs), playing an important role in chemotaxis.</text>
</comment>
<dbReference type="PANTHER" id="PTHR35147">
    <property type="entry name" value="CHEMORECEPTOR GLUTAMINE DEAMIDASE CHED-RELATED"/>
    <property type="match status" value="1"/>
</dbReference>
<dbReference type="GO" id="GO:0006935">
    <property type="term" value="P:chemotaxis"/>
    <property type="evidence" value="ECO:0007669"/>
    <property type="project" value="UniProtKB-UniRule"/>
</dbReference>
<dbReference type="EC" id="3.5.1.44" evidence="3"/>
<keyword evidence="2 3" id="KW-0378">Hydrolase</keyword>
<organism evidence="5 6">
    <name type="scientific">Oribacterium parvum ACB1</name>
    <dbReference type="NCBI Taxonomy" id="796943"/>
    <lineage>
        <taxon>Bacteria</taxon>
        <taxon>Bacillati</taxon>
        <taxon>Bacillota</taxon>
        <taxon>Clostridia</taxon>
        <taxon>Lachnospirales</taxon>
        <taxon>Lachnospiraceae</taxon>
        <taxon>Oribacterium</taxon>
    </lineage>
</organism>
<dbReference type="Gene3D" id="3.30.1330.200">
    <property type="match status" value="1"/>
</dbReference>
<dbReference type="HOGENOM" id="CLU_087854_2_0_9"/>
<protein>
    <recommendedName>
        <fullName evidence="3">Probable chemoreceptor glutamine deamidase CheD</fullName>
        <ecNumber evidence="3">3.5.1.44</ecNumber>
    </recommendedName>
</protein>
<keyword evidence="1 3" id="KW-0145">Chemotaxis</keyword>
<dbReference type="GO" id="GO:0050568">
    <property type="term" value="F:protein-glutamine glutaminase activity"/>
    <property type="evidence" value="ECO:0007669"/>
    <property type="project" value="UniProtKB-UniRule"/>
</dbReference>
<sequence>MQADKQLKVGIGDMKLTRGEGVLVTYALGSCIGLAFFDSYIKLGALLHIMLPERANENDPNLFKYADTGIRETLRKMSAFGMVKSRTTVRIAGGAKMFEISGNAGFGNIGQRNIDSVKKILKEEGIKLTAEDTGANYARTMSLNTETGEVQIRTYGREIVRI</sequence>
<dbReference type="PANTHER" id="PTHR35147:SF1">
    <property type="entry name" value="CHEMORECEPTOR GLUTAMINE DEAMIDASE CHED-RELATED"/>
    <property type="match status" value="1"/>
</dbReference>
<evidence type="ECO:0000256" key="1">
    <source>
        <dbReference type="ARBA" id="ARBA00022500"/>
    </source>
</evidence>
<dbReference type="Proteomes" id="UP000018461">
    <property type="component" value="Unassembled WGS sequence"/>
</dbReference>
<dbReference type="CDD" id="cd16352">
    <property type="entry name" value="CheD"/>
    <property type="match status" value="1"/>
</dbReference>
<dbReference type="PROSITE" id="PS51257">
    <property type="entry name" value="PROKAR_LIPOPROTEIN"/>
    <property type="match status" value="1"/>
</dbReference>
<accession>G9WNK7</accession>
<keyword evidence="6" id="KW-1185">Reference proteome</keyword>
<dbReference type="RefSeq" id="WP_009534796.1">
    <property type="nucleotide sequence ID" value="NZ_KE148312.1"/>
</dbReference>
<dbReference type="STRING" id="796943.HMPREF9625_00940"/>
<evidence type="ECO:0000256" key="3">
    <source>
        <dbReference type="HAMAP-Rule" id="MF_01440"/>
    </source>
</evidence>
<keyword evidence="4" id="KW-0472">Membrane</keyword>
<reference evidence="5" key="1">
    <citation type="submission" date="2011-08" db="EMBL/GenBank/DDBJ databases">
        <authorList>
            <consortium name="The Broad Institute Genome Sequencing Platform"/>
            <person name="Earl A."/>
            <person name="Ward D."/>
            <person name="Feldgarden M."/>
            <person name="Gevers D."/>
            <person name="Sizova M."/>
            <person name="Hazen A."/>
            <person name="Epstein S."/>
            <person name="Young S.K."/>
            <person name="Zeng Q."/>
            <person name="Gargeya S."/>
            <person name="Fitzgerald M."/>
            <person name="Haas B."/>
            <person name="Abouelleil A."/>
            <person name="Alvarado L."/>
            <person name="Arachchi H.M."/>
            <person name="Berlin A."/>
            <person name="Brown A."/>
            <person name="Chapman S.B."/>
            <person name="Chen Z."/>
            <person name="Dunbar C."/>
            <person name="Freedman E."/>
            <person name="Gearin G."/>
            <person name="Gellesch M."/>
            <person name="Goldberg J."/>
            <person name="Griggs A."/>
            <person name="Gujja S."/>
            <person name="Heiman D."/>
            <person name="Howarth C."/>
            <person name="Larson L."/>
            <person name="Lui A."/>
            <person name="MacDonald P.J.P."/>
            <person name="Montmayeur A."/>
            <person name="Murphy C."/>
            <person name="Neiman D."/>
            <person name="Pearson M."/>
            <person name="Priest M."/>
            <person name="Roberts A."/>
            <person name="Saif S."/>
            <person name="Shea T."/>
            <person name="Shenoy N."/>
            <person name="Sisk P."/>
            <person name="Stolte C."/>
            <person name="Sykes S."/>
            <person name="Wortman J."/>
            <person name="Nusbaum C."/>
            <person name="Birren B."/>
        </authorList>
    </citation>
    <scope>NUCLEOTIDE SEQUENCE</scope>
    <source>
        <strain evidence="5">ACB1</strain>
    </source>
</reference>
<dbReference type="SUPFAM" id="SSF64438">
    <property type="entry name" value="CNF1/YfiH-like putative cysteine hydrolases"/>
    <property type="match status" value="1"/>
</dbReference>
<dbReference type="InterPro" id="IPR011324">
    <property type="entry name" value="Cytotoxic_necrot_fac-like_cat"/>
</dbReference>
<dbReference type="HAMAP" id="MF_01440">
    <property type="entry name" value="CheD"/>
    <property type="match status" value="1"/>
</dbReference>
<dbReference type="EMBL" id="AFZC02000003">
    <property type="protein sequence ID" value="EHL10744.1"/>
    <property type="molecule type" value="Genomic_DNA"/>
</dbReference>
<proteinExistence type="inferred from homology"/>
<evidence type="ECO:0000256" key="2">
    <source>
        <dbReference type="ARBA" id="ARBA00022801"/>
    </source>
</evidence>
<evidence type="ECO:0000256" key="4">
    <source>
        <dbReference type="SAM" id="Phobius"/>
    </source>
</evidence>
<keyword evidence="4" id="KW-0812">Transmembrane</keyword>
<dbReference type="InterPro" id="IPR005659">
    <property type="entry name" value="Chemorcpt_Glu_NH3ase_CheD"/>
</dbReference>
<dbReference type="AlphaFoldDB" id="G9WNK7"/>
<feature type="transmembrane region" description="Helical" evidence="4">
    <location>
        <begin position="23"/>
        <end position="41"/>
    </location>
</feature>
<name>G9WNK7_9FIRM</name>